<dbReference type="AlphaFoldDB" id="A0A229SQU8"/>
<evidence type="ECO:0000313" key="3">
    <source>
        <dbReference type="Proteomes" id="UP000215199"/>
    </source>
</evidence>
<dbReference type="Pfam" id="PF13577">
    <property type="entry name" value="SnoaL_4"/>
    <property type="match status" value="1"/>
</dbReference>
<dbReference type="RefSeq" id="WP_093952836.1">
    <property type="nucleotide sequence ID" value="NZ_NMUL01000051.1"/>
</dbReference>
<dbReference type="InterPro" id="IPR032710">
    <property type="entry name" value="NTF2-like_dom_sf"/>
</dbReference>
<dbReference type="CDD" id="cd00531">
    <property type="entry name" value="NTF2_like"/>
    <property type="match status" value="1"/>
</dbReference>
<reference evidence="3" key="1">
    <citation type="submission" date="2017-07" db="EMBL/GenBank/DDBJ databases">
        <title>Comparative genome mining reveals phylogenetic distribution patterns of secondary metabolites in Amycolatopsis.</title>
        <authorList>
            <person name="Adamek M."/>
            <person name="Alanjary M."/>
            <person name="Sales-Ortells H."/>
            <person name="Goodfellow M."/>
            <person name="Bull A.T."/>
            <person name="Kalinowski J."/>
            <person name="Ziemert N."/>
        </authorList>
    </citation>
    <scope>NUCLEOTIDE SEQUENCE [LARGE SCALE GENOMIC DNA]</scope>
    <source>
        <strain evidence="3">H5</strain>
    </source>
</reference>
<evidence type="ECO:0000259" key="1">
    <source>
        <dbReference type="Pfam" id="PF13577"/>
    </source>
</evidence>
<dbReference type="SUPFAM" id="SSF54427">
    <property type="entry name" value="NTF2-like"/>
    <property type="match status" value="1"/>
</dbReference>
<dbReference type="OrthoDB" id="4941530at2"/>
<feature type="domain" description="SnoaL-like" evidence="1">
    <location>
        <begin position="12"/>
        <end position="133"/>
    </location>
</feature>
<dbReference type="Proteomes" id="UP000215199">
    <property type="component" value="Unassembled WGS sequence"/>
</dbReference>
<comment type="caution">
    <text evidence="2">The sequence shown here is derived from an EMBL/GenBank/DDBJ whole genome shotgun (WGS) entry which is preliminary data.</text>
</comment>
<dbReference type="Gene3D" id="3.10.450.50">
    <property type="match status" value="1"/>
</dbReference>
<evidence type="ECO:0000313" key="2">
    <source>
        <dbReference type="EMBL" id="OXM61019.1"/>
    </source>
</evidence>
<proteinExistence type="predicted"/>
<gene>
    <name evidence="2" type="ORF">CF165_40265</name>
</gene>
<name>A0A229SQU8_9PSEU</name>
<organism evidence="2 3">
    <name type="scientific">Amycolatopsis vastitatis</name>
    <dbReference type="NCBI Taxonomy" id="1905142"/>
    <lineage>
        <taxon>Bacteria</taxon>
        <taxon>Bacillati</taxon>
        <taxon>Actinomycetota</taxon>
        <taxon>Actinomycetes</taxon>
        <taxon>Pseudonocardiales</taxon>
        <taxon>Pseudonocardiaceae</taxon>
        <taxon>Amycolatopsis</taxon>
    </lineage>
</organism>
<sequence length="144" mass="15973">MSSGDAAAWILTRLNTAFAHHYDRREYDQVLALFTPDAVYEVHGQVLHGHAEIKTALDSRAGPELTVRHLVTNLHIHTIQEHTAHGVSYLTAYAGPTPADAGLARHPATHAGHIVEVTDRYTVHDRRWKIAHRVAEDILVPATD</sequence>
<dbReference type="InterPro" id="IPR037401">
    <property type="entry name" value="SnoaL-like"/>
</dbReference>
<protein>
    <recommendedName>
        <fullName evidence="1">SnoaL-like domain-containing protein</fullName>
    </recommendedName>
</protein>
<accession>A0A229SQU8</accession>
<keyword evidence="3" id="KW-1185">Reference proteome</keyword>
<dbReference type="EMBL" id="NMUL01000051">
    <property type="protein sequence ID" value="OXM61019.1"/>
    <property type="molecule type" value="Genomic_DNA"/>
</dbReference>